<dbReference type="AlphaFoldDB" id="A0A023DAR7"/>
<accession>A0A023DAR7</accession>
<dbReference type="EMBL" id="BAWO01000004">
    <property type="protein sequence ID" value="GAJ38425.1"/>
    <property type="molecule type" value="Genomic_DNA"/>
</dbReference>
<sequence length="60" mass="6422">MKKSGGEPLNRDGQMFFACRGACHPKGEGYLTPSGCEPSWTMKKSGGEPLGGRSRHVLAQ</sequence>
<feature type="region of interest" description="Disordered" evidence="1">
    <location>
        <begin position="32"/>
        <end position="60"/>
    </location>
</feature>
<gene>
    <name evidence="2" type="ORF">GCA01S_004_00250</name>
</gene>
<protein>
    <submittedName>
        <fullName evidence="2">Uncharacterized protein</fullName>
    </submittedName>
</protein>
<dbReference type="Proteomes" id="UP000023561">
    <property type="component" value="Unassembled WGS sequence"/>
</dbReference>
<proteinExistence type="predicted"/>
<evidence type="ECO:0000313" key="3">
    <source>
        <dbReference type="Proteomes" id="UP000023561"/>
    </source>
</evidence>
<keyword evidence="3" id="KW-1185">Reference proteome</keyword>
<name>A0A023DAR7_9BACL</name>
<comment type="caution">
    <text evidence="2">The sequence shown here is derived from an EMBL/GenBank/DDBJ whole genome shotgun (WGS) entry which is preliminary data.</text>
</comment>
<evidence type="ECO:0000313" key="2">
    <source>
        <dbReference type="EMBL" id="GAJ38425.1"/>
    </source>
</evidence>
<reference evidence="2 3" key="1">
    <citation type="submission" date="2014-04" db="EMBL/GenBank/DDBJ databases">
        <title>Whole genome shotgun sequence of Geobacillus caldoxylosilyticus NBRC 107762.</title>
        <authorList>
            <person name="Hosoyama A."/>
            <person name="Hosoyama Y."/>
            <person name="Katano-Makiyama Y."/>
            <person name="Tsuchikane K."/>
            <person name="Ohji S."/>
            <person name="Ichikawa N."/>
            <person name="Yamazoe A."/>
            <person name="Fujita N."/>
        </authorList>
    </citation>
    <scope>NUCLEOTIDE SEQUENCE [LARGE SCALE GENOMIC DNA]</scope>
    <source>
        <strain evidence="2 3">NBRC 107762</strain>
    </source>
</reference>
<evidence type="ECO:0000256" key="1">
    <source>
        <dbReference type="SAM" id="MobiDB-lite"/>
    </source>
</evidence>
<organism evidence="2 3">
    <name type="scientific">Parageobacillus caldoxylosilyticus NBRC 107762</name>
    <dbReference type="NCBI Taxonomy" id="1220594"/>
    <lineage>
        <taxon>Bacteria</taxon>
        <taxon>Bacillati</taxon>
        <taxon>Bacillota</taxon>
        <taxon>Bacilli</taxon>
        <taxon>Bacillales</taxon>
        <taxon>Anoxybacillaceae</taxon>
        <taxon>Saccharococcus</taxon>
    </lineage>
</organism>